<dbReference type="InterPro" id="IPR011545">
    <property type="entry name" value="DEAD/DEAH_box_helicase_dom"/>
</dbReference>
<evidence type="ECO:0000256" key="1">
    <source>
        <dbReference type="ARBA" id="ARBA00012552"/>
    </source>
</evidence>
<dbReference type="Pfam" id="PF00270">
    <property type="entry name" value="DEAD"/>
    <property type="match status" value="1"/>
</dbReference>
<dbReference type="PANTHER" id="PTHR47963">
    <property type="entry name" value="DEAD-BOX ATP-DEPENDENT RNA HELICASE 47, MITOCHONDRIAL"/>
    <property type="match status" value="1"/>
</dbReference>
<keyword evidence="2" id="KW-0547">Nucleotide-binding</keyword>
<gene>
    <name evidence="8" type="ORF">MNBD_GAMMA01-1005</name>
</gene>
<dbReference type="GO" id="GO:0016787">
    <property type="term" value="F:hydrolase activity"/>
    <property type="evidence" value="ECO:0007669"/>
    <property type="project" value="UniProtKB-KW"/>
</dbReference>
<dbReference type="Gene3D" id="3.40.50.300">
    <property type="entry name" value="P-loop containing nucleotide triphosphate hydrolases"/>
    <property type="match status" value="1"/>
</dbReference>
<keyword evidence="3 8" id="KW-0378">Hydrolase</keyword>
<proteinExistence type="predicted"/>
<dbReference type="InterPro" id="IPR014014">
    <property type="entry name" value="RNA_helicase_DEAD_Q_motif"/>
</dbReference>
<feature type="domain" description="DEAD-box RNA helicase Q" evidence="7">
    <location>
        <begin position="8"/>
        <end position="36"/>
    </location>
</feature>
<feature type="domain" description="Helicase ATP-binding" evidence="6">
    <location>
        <begin position="39"/>
        <end position="151"/>
    </location>
</feature>
<protein>
    <recommendedName>
        <fullName evidence="1">RNA helicase</fullName>
        <ecNumber evidence="1">3.6.4.13</ecNumber>
    </recommendedName>
</protein>
<dbReference type="GO" id="GO:0005829">
    <property type="term" value="C:cytosol"/>
    <property type="evidence" value="ECO:0007669"/>
    <property type="project" value="TreeGrafter"/>
</dbReference>
<evidence type="ECO:0000259" key="7">
    <source>
        <dbReference type="PROSITE" id="PS51195"/>
    </source>
</evidence>
<dbReference type="AlphaFoldDB" id="A0A3B0V1E5"/>
<dbReference type="GO" id="GO:0005840">
    <property type="term" value="C:ribosome"/>
    <property type="evidence" value="ECO:0007669"/>
    <property type="project" value="TreeGrafter"/>
</dbReference>
<dbReference type="GO" id="GO:0003724">
    <property type="term" value="F:RNA helicase activity"/>
    <property type="evidence" value="ECO:0007669"/>
    <property type="project" value="UniProtKB-EC"/>
</dbReference>
<dbReference type="PANTHER" id="PTHR47963:SF8">
    <property type="entry name" value="ATP-DEPENDENT RNA HELICASE DEAD"/>
    <property type="match status" value="1"/>
</dbReference>
<dbReference type="SUPFAM" id="SSF52540">
    <property type="entry name" value="P-loop containing nucleoside triphosphate hydrolases"/>
    <property type="match status" value="1"/>
</dbReference>
<dbReference type="InterPro" id="IPR014001">
    <property type="entry name" value="Helicase_ATP-bd"/>
</dbReference>
<evidence type="ECO:0000259" key="6">
    <source>
        <dbReference type="PROSITE" id="PS51192"/>
    </source>
</evidence>
<sequence length="151" mass="16329">MSNTPQLIPFADLGLSPAIMQAIEDSGYEQPSPIQAASIPAILAGRDVLGQAQTGTGKTAAFALPILSNLELACKQVQVLVLTPTRELAIQVAEAFHYYAKHIKGFQVLPIYGGQSFEPQLKQLRRGVHVVVGTPGRVMDHMRRKTLKLDG</sequence>
<name>A0A3B0V1E5_9ZZZZ</name>
<dbReference type="EC" id="3.6.4.13" evidence="1"/>
<feature type="non-terminal residue" evidence="8">
    <location>
        <position position="151"/>
    </location>
</feature>
<evidence type="ECO:0000256" key="3">
    <source>
        <dbReference type="ARBA" id="ARBA00022801"/>
    </source>
</evidence>
<accession>A0A3B0V1E5</accession>
<dbReference type="InterPro" id="IPR050547">
    <property type="entry name" value="DEAD_box_RNA_helicases"/>
</dbReference>
<dbReference type="GO" id="GO:0033592">
    <property type="term" value="F:RNA strand annealing activity"/>
    <property type="evidence" value="ECO:0007669"/>
    <property type="project" value="TreeGrafter"/>
</dbReference>
<evidence type="ECO:0000313" key="8">
    <source>
        <dbReference type="EMBL" id="VAW37385.1"/>
    </source>
</evidence>
<dbReference type="GO" id="GO:0009409">
    <property type="term" value="P:response to cold"/>
    <property type="evidence" value="ECO:0007669"/>
    <property type="project" value="TreeGrafter"/>
</dbReference>
<dbReference type="PROSITE" id="PS51192">
    <property type="entry name" value="HELICASE_ATP_BIND_1"/>
    <property type="match status" value="1"/>
</dbReference>
<dbReference type="SMART" id="SM00487">
    <property type="entry name" value="DEXDc"/>
    <property type="match status" value="1"/>
</dbReference>
<evidence type="ECO:0000256" key="5">
    <source>
        <dbReference type="ARBA" id="ARBA00022840"/>
    </source>
</evidence>
<dbReference type="GO" id="GO:0005524">
    <property type="term" value="F:ATP binding"/>
    <property type="evidence" value="ECO:0007669"/>
    <property type="project" value="UniProtKB-KW"/>
</dbReference>
<evidence type="ECO:0000256" key="2">
    <source>
        <dbReference type="ARBA" id="ARBA00022741"/>
    </source>
</evidence>
<dbReference type="InterPro" id="IPR027417">
    <property type="entry name" value="P-loop_NTPase"/>
</dbReference>
<evidence type="ECO:0000256" key="4">
    <source>
        <dbReference type="ARBA" id="ARBA00022806"/>
    </source>
</evidence>
<keyword evidence="5" id="KW-0067">ATP-binding</keyword>
<keyword evidence="4 8" id="KW-0347">Helicase</keyword>
<dbReference type="EMBL" id="UOEW01000166">
    <property type="protein sequence ID" value="VAW37385.1"/>
    <property type="molecule type" value="Genomic_DNA"/>
</dbReference>
<dbReference type="CDD" id="cd00268">
    <property type="entry name" value="DEADc"/>
    <property type="match status" value="1"/>
</dbReference>
<organism evidence="8">
    <name type="scientific">hydrothermal vent metagenome</name>
    <dbReference type="NCBI Taxonomy" id="652676"/>
    <lineage>
        <taxon>unclassified sequences</taxon>
        <taxon>metagenomes</taxon>
        <taxon>ecological metagenomes</taxon>
    </lineage>
</organism>
<reference evidence="8" key="1">
    <citation type="submission" date="2018-06" db="EMBL/GenBank/DDBJ databases">
        <authorList>
            <person name="Zhirakovskaya E."/>
        </authorList>
    </citation>
    <scope>NUCLEOTIDE SEQUENCE</scope>
</reference>
<dbReference type="PROSITE" id="PS51195">
    <property type="entry name" value="Q_MOTIF"/>
    <property type="match status" value="1"/>
</dbReference>
<dbReference type="InterPro" id="IPR044742">
    <property type="entry name" value="DEAD/DEAH_RhlB"/>
</dbReference>